<dbReference type="STRING" id="1246995.AFR_30300"/>
<dbReference type="eggNOG" id="COG1277">
    <property type="taxonomic scope" value="Bacteria"/>
</dbReference>
<name>U5W8L0_9ACTN</name>
<gene>
    <name evidence="2" type="ORF">AFR_30300</name>
</gene>
<dbReference type="Proteomes" id="UP000017746">
    <property type="component" value="Chromosome"/>
</dbReference>
<dbReference type="HOGENOM" id="CLU_051674_1_1_11"/>
<dbReference type="OrthoDB" id="3297477at2"/>
<dbReference type="GO" id="GO:0005886">
    <property type="term" value="C:plasma membrane"/>
    <property type="evidence" value="ECO:0007669"/>
    <property type="project" value="UniProtKB-SubCell"/>
</dbReference>
<feature type="transmembrane region" description="Helical" evidence="1">
    <location>
        <begin position="25"/>
        <end position="47"/>
    </location>
</feature>
<evidence type="ECO:0008006" key="4">
    <source>
        <dbReference type="Google" id="ProtNLM"/>
    </source>
</evidence>
<dbReference type="KEGG" id="afs:AFR_30300"/>
<feature type="transmembrane region" description="Helical" evidence="1">
    <location>
        <begin position="153"/>
        <end position="175"/>
    </location>
</feature>
<evidence type="ECO:0000256" key="1">
    <source>
        <dbReference type="SAM" id="Phobius"/>
    </source>
</evidence>
<proteinExistence type="predicted"/>
<feature type="transmembrane region" description="Helical" evidence="1">
    <location>
        <begin position="67"/>
        <end position="87"/>
    </location>
</feature>
<dbReference type="GO" id="GO:0140359">
    <property type="term" value="F:ABC-type transporter activity"/>
    <property type="evidence" value="ECO:0007669"/>
    <property type="project" value="InterPro"/>
</dbReference>
<feature type="transmembrane region" description="Helical" evidence="1">
    <location>
        <begin position="108"/>
        <end position="133"/>
    </location>
</feature>
<dbReference type="RefSeq" id="WP_023560657.1">
    <property type="nucleotide sequence ID" value="NC_022657.1"/>
</dbReference>
<dbReference type="AlphaFoldDB" id="U5W8L0"/>
<organism evidence="2 3">
    <name type="scientific">Actinoplanes friuliensis DSM 7358</name>
    <dbReference type="NCBI Taxonomy" id="1246995"/>
    <lineage>
        <taxon>Bacteria</taxon>
        <taxon>Bacillati</taxon>
        <taxon>Actinomycetota</taxon>
        <taxon>Actinomycetes</taxon>
        <taxon>Micromonosporales</taxon>
        <taxon>Micromonosporaceae</taxon>
        <taxon>Actinoplanes</taxon>
    </lineage>
</organism>
<evidence type="ECO:0000313" key="3">
    <source>
        <dbReference type="Proteomes" id="UP000017746"/>
    </source>
</evidence>
<feature type="transmembrane region" description="Helical" evidence="1">
    <location>
        <begin position="182"/>
        <end position="200"/>
    </location>
</feature>
<dbReference type="PATRIC" id="fig|1246995.3.peg.6135"/>
<keyword evidence="1" id="KW-0472">Membrane</keyword>
<reference evidence="2 3" key="1">
    <citation type="journal article" date="2014" name="J. Biotechnol.">
        <title>Complete genome sequence of the actinobacterium Actinoplanes friuliensis HAG 010964, producer of the lipopeptide antibiotic friulimycin.</title>
        <authorList>
            <person name="Ruckert C."/>
            <person name="Szczepanowski R."/>
            <person name="Albersmeier A."/>
            <person name="Goesmann A."/>
            <person name="Fischer N."/>
            <person name="Steinkamper A."/>
            <person name="Puhler A."/>
            <person name="Biener R."/>
            <person name="Schwartz D."/>
            <person name="Kalinowski J."/>
        </authorList>
    </citation>
    <scope>NUCLEOTIDE SEQUENCE [LARGE SCALE GENOMIC DNA]</scope>
    <source>
        <strain evidence="2 3">DSM 7358</strain>
    </source>
</reference>
<keyword evidence="1" id="KW-0812">Transmembrane</keyword>
<feature type="transmembrane region" description="Helical" evidence="1">
    <location>
        <begin position="235"/>
        <end position="256"/>
    </location>
</feature>
<accession>U5W8L0</accession>
<dbReference type="EMBL" id="CP006272">
    <property type="protein sequence ID" value="AGZ44320.1"/>
    <property type="molecule type" value="Genomic_DNA"/>
</dbReference>
<keyword evidence="1" id="KW-1133">Transmembrane helix</keyword>
<dbReference type="Pfam" id="PF12730">
    <property type="entry name" value="ABC2_membrane_4"/>
    <property type="match status" value="1"/>
</dbReference>
<keyword evidence="3" id="KW-1185">Reference proteome</keyword>
<evidence type="ECO:0000313" key="2">
    <source>
        <dbReference type="EMBL" id="AGZ44320.1"/>
    </source>
</evidence>
<protein>
    <recommendedName>
        <fullName evidence="4">ABC transporter permease</fullName>
    </recommendedName>
</protein>
<sequence>MNHDVTLRRVVRSEWTKVRSIRSTWIMLAVAALLTLGLAAAFGYGYGQQVRTGELAGTPAAAVSTTFIGLDLFALVTGVFGVLQLTGEYGSGLIRRSLTAVPRCVPLIAAKAVVLLALLVPLSVTVSLTSFLLCQALAGSSGAGLGDDGAVRAVLGASAYPVATALMGLGLGALLRHTAGAVTGFVAGFLIIPALLPAALPQQIQDETLQYLPIAAAQAVYALTPEGPVRLLGPAAGALVLVAWVVAVLAAGTVLLRRRDA</sequence>